<reference evidence="1" key="1">
    <citation type="submission" date="2018-06" db="EMBL/GenBank/DDBJ databases">
        <authorList>
            <person name="Zhirakovskaya E."/>
        </authorList>
    </citation>
    <scope>NUCLEOTIDE SEQUENCE</scope>
</reference>
<proteinExistence type="predicted"/>
<name>A0A3B0ZN74_9ZZZZ</name>
<dbReference type="EMBL" id="UOFS01000019">
    <property type="protein sequence ID" value="VAW94898.1"/>
    <property type="molecule type" value="Genomic_DNA"/>
</dbReference>
<sequence length="146" mass="16811">MKYLLSHSMAKNIMLSLLLISFVGCTGVKLIADKDSKMYDETINAGKQVDSFYTKLLEKKSSKREYQKYSDQYLKIETELREIYTKNNSKSLNDESTKISKSILGLWLKYKAKHQLENQYSSGNAKLDKDRFVRLFASALNAESSK</sequence>
<gene>
    <name evidence="1" type="ORF">MNBD_GAMMA22-1673</name>
</gene>
<accession>A0A3B0ZN74</accession>
<dbReference type="AlphaFoldDB" id="A0A3B0ZN74"/>
<organism evidence="1">
    <name type="scientific">hydrothermal vent metagenome</name>
    <dbReference type="NCBI Taxonomy" id="652676"/>
    <lineage>
        <taxon>unclassified sequences</taxon>
        <taxon>metagenomes</taxon>
        <taxon>ecological metagenomes</taxon>
    </lineage>
</organism>
<evidence type="ECO:0008006" key="2">
    <source>
        <dbReference type="Google" id="ProtNLM"/>
    </source>
</evidence>
<evidence type="ECO:0000313" key="1">
    <source>
        <dbReference type="EMBL" id="VAW94898.1"/>
    </source>
</evidence>
<dbReference type="PROSITE" id="PS51257">
    <property type="entry name" value="PROKAR_LIPOPROTEIN"/>
    <property type="match status" value="1"/>
</dbReference>
<protein>
    <recommendedName>
        <fullName evidence="2">Lipoprotein</fullName>
    </recommendedName>
</protein>